<dbReference type="FunFam" id="3.30.450.20:FF:000060">
    <property type="entry name" value="Sensor protein FixL"/>
    <property type="match status" value="2"/>
</dbReference>
<keyword evidence="1" id="KW-0808">Transferase</keyword>
<dbReference type="InterPro" id="IPR013767">
    <property type="entry name" value="PAS_fold"/>
</dbReference>
<name>A0A1V0SL97_9VIRU</name>
<dbReference type="Gene3D" id="3.30.450.20">
    <property type="entry name" value="PAS domain"/>
    <property type="match status" value="2"/>
</dbReference>
<feature type="region of interest" description="Disordered" evidence="5">
    <location>
        <begin position="30"/>
        <end position="61"/>
    </location>
</feature>
<accession>A0A1V0SL97</accession>
<keyword evidence="4" id="KW-0067">ATP-binding</keyword>
<evidence type="ECO:0000256" key="5">
    <source>
        <dbReference type="SAM" id="MobiDB-lite"/>
    </source>
</evidence>
<protein>
    <submittedName>
        <fullName evidence="7">PAS domain-containing sensor histidine kinase</fullName>
    </submittedName>
</protein>
<feature type="domain" description="PAS" evidence="6">
    <location>
        <begin position="188"/>
        <end position="258"/>
    </location>
</feature>
<reference evidence="7" key="1">
    <citation type="journal article" date="2017" name="Science">
        <title>Giant viruses with an expanded complement of translation system components.</title>
        <authorList>
            <person name="Schulz F."/>
            <person name="Yutin N."/>
            <person name="Ivanova N.N."/>
            <person name="Ortega D.R."/>
            <person name="Lee T.K."/>
            <person name="Vierheilig J."/>
            <person name="Daims H."/>
            <person name="Horn M."/>
            <person name="Wagner M."/>
            <person name="Jensen G.J."/>
            <person name="Kyrpides N.C."/>
            <person name="Koonin E.V."/>
            <person name="Woyke T."/>
        </authorList>
    </citation>
    <scope>NUCLEOTIDE SEQUENCE</scope>
    <source>
        <strain evidence="7">KNV1</strain>
    </source>
</reference>
<dbReference type="SMART" id="SM00091">
    <property type="entry name" value="PAS"/>
    <property type="match status" value="2"/>
</dbReference>
<dbReference type="NCBIfam" id="TIGR00229">
    <property type="entry name" value="sensory_box"/>
    <property type="match status" value="2"/>
</dbReference>
<proteinExistence type="predicted"/>
<dbReference type="InterPro" id="IPR000014">
    <property type="entry name" value="PAS"/>
</dbReference>
<evidence type="ECO:0000256" key="2">
    <source>
        <dbReference type="ARBA" id="ARBA00022741"/>
    </source>
</evidence>
<feature type="compositionally biased region" description="Polar residues" evidence="5">
    <location>
        <begin position="33"/>
        <end position="42"/>
    </location>
</feature>
<evidence type="ECO:0000256" key="1">
    <source>
        <dbReference type="ARBA" id="ARBA00022679"/>
    </source>
</evidence>
<dbReference type="GO" id="GO:0005524">
    <property type="term" value="F:ATP binding"/>
    <property type="evidence" value="ECO:0007669"/>
    <property type="project" value="UniProtKB-KW"/>
</dbReference>
<dbReference type="SUPFAM" id="SSF55785">
    <property type="entry name" value="PYP-like sensor domain (PAS domain)"/>
    <property type="match status" value="2"/>
</dbReference>
<dbReference type="CDD" id="cd00130">
    <property type="entry name" value="PAS"/>
    <property type="match status" value="2"/>
</dbReference>
<dbReference type="Pfam" id="PF00989">
    <property type="entry name" value="PAS"/>
    <property type="match status" value="2"/>
</dbReference>
<evidence type="ECO:0000256" key="3">
    <source>
        <dbReference type="ARBA" id="ARBA00022777"/>
    </source>
</evidence>
<dbReference type="PROSITE" id="PS50112">
    <property type="entry name" value="PAS"/>
    <property type="match status" value="2"/>
</dbReference>
<evidence type="ECO:0000313" key="7">
    <source>
        <dbReference type="EMBL" id="ARF12492.1"/>
    </source>
</evidence>
<dbReference type="InterPro" id="IPR052994">
    <property type="entry name" value="Tiny_macrocysts_regulators"/>
</dbReference>
<evidence type="ECO:0000256" key="4">
    <source>
        <dbReference type="ARBA" id="ARBA00022840"/>
    </source>
</evidence>
<dbReference type="EMBL" id="KY684113">
    <property type="protein sequence ID" value="ARF12492.1"/>
    <property type="molecule type" value="Genomic_DNA"/>
</dbReference>
<keyword evidence="3 7" id="KW-0418">Kinase</keyword>
<keyword evidence="2" id="KW-0547">Nucleotide-binding</keyword>
<sequence length="303" mass="34542">MDKDKDKISINNEEDWNDYLKESEHSVKLFITPPSSRSGSRNDLQKSSSSRGEMKKSSSSKKNKRRYSYGIFDKFIQAIIITDEKGIIQYINPISEQLLNYKKKELLGKNVKVIMPNEYAEHHDEHINNYLTTGNAKIIGKGRNVTVMTKTGVYIPIHLQLTENYASKKRLFVGMITEAREEKITQSSLHMIREVLCNLVNPAIAITDKGIIQVFNKQAQNFWGYTMEEVIGKNIKMLMPPEYAQEHDKYIQDYIKTGQSKVIGIGRNVLALLKDGSVKNIHLAVSEKKDGDQIIFTGIVTVL</sequence>
<feature type="domain" description="PAS" evidence="6">
    <location>
        <begin position="71"/>
        <end position="134"/>
    </location>
</feature>
<evidence type="ECO:0000259" key="6">
    <source>
        <dbReference type="PROSITE" id="PS50112"/>
    </source>
</evidence>
<organism evidence="7">
    <name type="scientific">Klosneuvirus KNV1</name>
    <dbReference type="NCBI Taxonomy" id="1977640"/>
    <lineage>
        <taxon>Viruses</taxon>
        <taxon>Varidnaviria</taxon>
        <taxon>Bamfordvirae</taxon>
        <taxon>Nucleocytoviricota</taxon>
        <taxon>Megaviricetes</taxon>
        <taxon>Imitervirales</taxon>
        <taxon>Mimiviridae</taxon>
        <taxon>Klosneuvirinae</taxon>
        <taxon>Klosneuvirus</taxon>
    </lineage>
</organism>
<gene>
    <name evidence="7" type="ORF">Klosneuvirus_6_54</name>
</gene>
<dbReference type="InterPro" id="IPR035965">
    <property type="entry name" value="PAS-like_dom_sf"/>
</dbReference>
<dbReference type="GO" id="GO:0006355">
    <property type="term" value="P:regulation of DNA-templated transcription"/>
    <property type="evidence" value="ECO:0007669"/>
    <property type="project" value="InterPro"/>
</dbReference>
<dbReference type="GO" id="GO:0016301">
    <property type="term" value="F:kinase activity"/>
    <property type="evidence" value="ECO:0007669"/>
    <property type="project" value="UniProtKB-KW"/>
</dbReference>
<dbReference type="PANTHER" id="PTHR31600">
    <property type="entry name" value="TINY MACROCYSTS PROTEIN B-RELATED"/>
    <property type="match status" value="1"/>
</dbReference>
<dbReference type="PANTHER" id="PTHR31600:SF2">
    <property type="entry name" value="GAMETE ENRICHED GENE 10 PROTEIN-RELATED"/>
    <property type="match status" value="1"/>
</dbReference>